<name>A0AA86TWM8_9EUKA</name>
<keyword evidence="1" id="KW-1133">Transmembrane helix</keyword>
<dbReference type="EMBL" id="CAXDID020000093">
    <property type="protein sequence ID" value="CAL6023371.1"/>
    <property type="molecule type" value="Genomic_DNA"/>
</dbReference>
<accession>A0AA86TWM8</accession>
<feature type="transmembrane region" description="Helical" evidence="1">
    <location>
        <begin position="73"/>
        <end position="98"/>
    </location>
</feature>
<evidence type="ECO:0000256" key="1">
    <source>
        <dbReference type="SAM" id="Phobius"/>
    </source>
</evidence>
<dbReference type="Proteomes" id="UP001642409">
    <property type="component" value="Unassembled WGS sequence"/>
</dbReference>
<sequence>MIAKIRIQCALQRVSEPQHKIVILVFLMFPKNWTDLTWNQRIIRQWRYGRDSGRQSLNLSRFAQIGSRQFGELFLILLLNAFLTMTDQIFGCVSQIFLNLSQYLFFC</sequence>
<protein>
    <submittedName>
        <fullName evidence="3">Hypothetical_protein</fullName>
    </submittedName>
</protein>
<organism evidence="2">
    <name type="scientific">Hexamita inflata</name>
    <dbReference type="NCBI Taxonomy" id="28002"/>
    <lineage>
        <taxon>Eukaryota</taxon>
        <taxon>Metamonada</taxon>
        <taxon>Diplomonadida</taxon>
        <taxon>Hexamitidae</taxon>
        <taxon>Hexamitinae</taxon>
        <taxon>Hexamita</taxon>
    </lineage>
</organism>
<evidence type="ECO:0000313" key="3">
    <source>
        <dbReference type="EMBL" id="CAL6023371.1"/>
    </source>
</evidence>
<reference evidence="3 4" key="2">
    <citation type="submission" date="2024-07" db="EMBL/GenBank/DDBJ databases">
        <authorList>
            <person name="Akdeniz Z."/>
        </authorList>
    </citation>
    <scope>NUCLEOTIDE SEQUENCE [LARGE SCALE GENOMIC DNA]</scope>
</reference>
<dbReference type="EMBL" id="CATOUU010000302">
    <property type="protein sequence ID" value="CAI9924088.1"/>
    <property type="molecule type" value="Genomic_DNA"/>
</dbReference>
<evidence type="ECO:0000313" key="4">
    <source>
        <dbReference type="Proteomes" id="UP001642409"/>
    </source>
</evidence>
<comment type="caution">
    <text evidence="2">The sequence shown here is derived from an EMBL/GenBank/DDBJ whole genome shotgun (WGS) entry which is preliminary data.</text>
</comment>
<keyword evidence="4" id="KW-1185">Reference proteome</keyword>
<evidence type="ECO:0000313" key="2">
    <source>
        <dbReference type="EMBL" id="CAI9924088.1"/>
    </source>
</evidence>
<proteinExistence type="predicted"/>
<keyword evidence="1" id="KW-0472">Membrane</keyword>
<dbReference type="AlphaFoldDB" id="A0AA86TWM8"/>
<keyword evidence="1" id="KW-0812">Transmembrane</keyword>
<gene>
    <name evidence="2" type="ORF">HINF_LOCUS11733</name>
    <name evidence="3" type="ORF">HINF_LOCUS29101</name>
</gene>
<reference evidence="2" key="1">
    <citation type="submission" date="2023-06" db="EMBL/GenBank/DDBJ databases">
        <authorList>
            <person name="Kurt Z."/>
        </authorList>
    </citation>
    <scope>NUCLEOTIDE SEQUENCE</scope>
</reference>